<proteinExistence type="predicted"/>
<dbReference type="RefSeq" id="WP_027314933.1">
    <property type="nucleotide sequence ID" value="NZ_JACIDC010000002.1"/>
</dbReference>
<dbReference type="AlphaFoldDB" id="A0A7W6ICX9"/>
<dbReference type="Pfam" id="PF13884">
    <property type="entry name" value="Peptidase_S74"/>
    <property type="match status" value="1"/>
</dbReference>
<organism evidence="2 3">
    <name type="scientific">Microvirga flocculans</name>
    <dbReference type="NCBI Taxonomy" id="217168"/>
    <lineage>
        <taxon>Bacteria</taxon>
        <taxon>Pseudomonadati</taxon>
        <taxon>Pseudomonadota</taxon>
        <taxon>Alphaproteobacteria</taxon>
        <taxon>Hyphomicrobiales</taxon>
        <taxon>Methylobacteriaceae</taxon>
        <taxon>Microvirga</taxon>
    </lineage>
</organism>
<dbReference type="Proteomes" id="UP000519439">
    <property type="component" value="Unassembled WGS sequence"/>
</dbReference>
<evidence type="ECO:0000313" key="3">
    <source>
        <dbReference type="Proteomes" id="UP000519439"/>
    </source>
</evidence>
<dbReference type="InterPro" id="IPR030392">
    <property type="entry name" value="S74_ICA"/>
</dbReference>
<accession>A0A7W6ICX9</accession>
<reference evidence="2 3" key="1">
    <citation type="submission" date="2020-08" db="EMBL/GenBank/DDBJ databases">
        <title>Genomic Encyclopedia of Type Strains, Phase IV (KMG-IV): sequencing the most valuable type-strain genomes for metagenomic binning, comparative biology and taxonomic classification.</title>
        <authorList>
            <person name="Goeker M."/>
        </authorList>
    </citation>
    <scope>NUCLEOTIDE SEQUENCE [LARGE SCALE GENOMIC DNA]</scope>
    <source>
        <strain evidence="2 3">DSM 15743</strain>
    </source>
</reference>
<name>A0A7W6ICX9_9HYPH</name>
<dbReference type="EMBL" id="JACIDC010000002">
    <property type="protein sequence ID" value="MBB4039099.1"/>
    <property type="molecule type" value="Genomic_DNA"/>
</dbReference>
<evidence type="ECO:0000313" key="2">
    <source>
        <dbReference type="EMBL" id="MBB4039099.1"/>
    </source>
</evidence>
<feature type="domain" description="Peptidase S74" evidence="1">
    <location>
        <begin position="315"/>
        <end position="365"/>
    </location>
</feature>
<gene>
    <name evidence="2" type="ORF">GGR34_000734</name>
</gene>
<protein>
    <recommendedName>
        <fullName evidence="1">Peptidase S74 domain-containing protein</fullName>
    </recommendedName>
</protein>
<sequence length="382" mass="41279">MGGGGKTTEYQKTDPWAPQQPYLLDAFSEAKGIYDSKKDSRGYTGDFVASYDPTDVAGLKSIRDWSMTTGQNLVNTQAAGGQDLFSRGSQALGEVDTGLKDFANRDWTSTHIANANRYADNPYISDMVDATTRDAVRTFNEDTIRGINQNAAATGNGLSTRAGIAAGVAQRGIADLVGDTSAKLRSDAYNAGLQMSQGDQQSLLAALMGRGELASGMTSQGHTMMNDALSNEAGVLGLQSSIAELLKANEQSKLDNKFAKFDYRDNYKSNLLSQYYNVVGDKLWGSEGFSQTKTQPSALSTAGSIIGAIGSLFKSDARTKDIIEKVGHTTEGLPLYRYTYKDAKHLGEFTAPLAQDVQKIKPEAVQEVNGVLYIDTNLYDWR</sequence>
<keyword evidence="3" id="KW-1185">Reference proteome</keyword>
<comment type="caution">
    <text evidence="2">The sequence shown here is derived from an EMBL/GenBank/DDBJ whole genome shotgun (WGS) entry which is preliminary data.</text>
</comment>
<evidence type="ECO:0000259" key="1">
    <source>
        <dbReference type="Pfam" id="PF13884"/>
    </source>
</evidence>